<evidence type="ECO:0000313" key="1">
    <source>
        <dbReference type="Proteomes" id="UP000887576"/>
    </source>
</evidence>
<organism evidence="1 2">
    <name type="scientific">Panagrolaimus sp. JU765</name>
    <dbReference type="NCBI Taxonomy" id="591449"/>
    <lineage>
        <taxon>Eukaryota</taxon>
        <taxon>Metazoa</taxon>
        <taxon>Ecdysozoa</taxon>
        <taxon>Nematoda</taxon>
        <taxon>Chromadorea</taxon>
        <taxon>Rhabditida</taxon>
        <taxon>Tylenchina</taxon>
        <taxon>Panagrolaimomorpha</taxon>
        <taxon>Panagrolaimoidea</taxon>
        <taxon>Panagrolaimidae</taxon>
        <taxon>Panagrolaimus</taxon>
    </lineage>
</organism>
<sequence>MNLFTILFFAIFTMHQSYGYTCQVRSKLDPDYVKCDITSAFRNLEKKCLNFCYIGTKDDYSEEMVYIESADSRNAFYWTIMTGPKKSESYLIILKEIYNFEIIGGNYENEIISLLLETSESLFGVFIDIFSPNVYSATEIGGANYSTGTFWDKKIVAVKNFGEDVKASVISLPSLKEGNGIFWMTLKKSIVNLEKPKFYGKILVIRNERENYEITIEDINKICINKSVTETLTTRMTSLSSLAGIKVDFQKIYLAFYIMCYNMM</sequence>
<name>A0AC34RNF6_9BILA</name>
<accession>A0AC34RNF6</accession>
<reference evidence="2" key="1">
    <citation type="submission" date="2022-11" db="UniProtKB">
        <authorList>
            <consortium name="WormBaseParasite"/>
        </authorList>
    </citation>
    <scope>IDENTIFICATION</scope>
</reference>
<dbReference type="WBParaSite" id="JU765_v2.g8663.t1">
    <property type="protein sequence ID" value="JU765_v2.g8663.t1"/>
    <property type="gene ID" value="JU765_v2.g8663"/>
</dbReference>
<protein>
    <submittedName>
        <fullName evidence="2">Uncharacterized protein</fullName>
    </submittedName>
</protein>
<dbReference type="Proteomes" id="UP000887576">
    <property type="component" value="Unplaced"/>
</dbReference>
<proteinExistence type="predicted"/>
<evidence type="ECO:0000313" key="2">
    <source>
        <dbReference type="WBParaSite" id="JU765_v2.g8663.t1"/>
    </source>
</evidence>